<dbReference type="AlphaFoldDB" id="A0A8H7A8A6"/>
<evidence type="ECO:0000256" key="1">
    <source>
        <dbReference type="SAM" id="MobiDB-lite"/>
    </source>
</evidence>
<gene>
    <name evidence="2" type="ORF">PC9H_000287</name>
</gene>
<comment type="caution">
    <text evidence="2">The sequence shown here is derived from an EMBL/GenBank/DDBJ whole genome shotgun (WGS) entry which is preliminary data.</text>
</comment>
<dbReference type="VEuPathDB" id="FungiDB:PC9H_000287"/>
<dbReference type="EMBL" id="JACETU010000001">
    <property type="protein sequence ID" value="KAF7439950.1"/>
    <property type="molecule type" value="Genomic_DNA"/>
</dbReference>
<feature type="compositionally biased region" description="Basic and acidic residues" evidence="1">
    <location>
        <begin position="83"/>
        <end position="97"/>
    </location>
</feature>
<feature type="compositionally biased region" description="Polar residues" evidence="1">
    <location>
        <begin position="891"/>
        <end position="906"/>
    </location>
</feature>
<dbReference type="OrthoDB" id="5964929at2759"/>
<feature type="compositionally biased region" description="Polar residues" evidence="1">
    <location>
        <begin position="392"/>
        <end position="402"/>
    </location>
</feature>
<feature type="region of interest" description="Disordered" evidence="1">
    <location>
        <begin position="965"/>
        <end position="1050"/>
    </location>
</feature>
<dbReference type="GeneID" id="59370128"/>
<feature type="compositionally biased region" description="Basic and acidic residues" evidence="1">
    <location>
        <begin position="478"/>
        <end position="490"/>
    </location>
</feature>
<feature type="compositionally biased region" description="Acidic residues" evidence="1">
    <location>
        <begin position="601"/>
        <end position="610"/>
    </location>
</feature>
<feature type="region of interest" description="Disordered" evidence="1">
    <location>
        <begin position="1062"/>
        <end position="1087"/>
    </location>
</feature>
<evidence type="ECO:0008006" key="4">
    <source>
        <dbReference type="Google" id="ProtNLM"/>
    </source>
</evidence>
<accession>A0A8H7A8A6</accession>
<feature type="compositionally biased region" description="Low complexity" evidence="1">
    <location>
        <begin position="849"/>
        <end position="865"/>
    </location>
</feature>
<evidence type="ECO:0000313" key="2">
    <source>
        <dbReference type="EMBL" id="KAF7439950.1"/>
    </source>
</evidence>
<evidence type="ECO:0000313" key="3">
    <source>
        <dbReference type="Proteomes" id="UP000623687"/>
    </source>
</evidence>
<feature type="compositionally biased region" description="Low complexity" evidence="1">
    <location>
        <begin position="774"/>
        <end position="792"/>
    </location>
</feature>
<feature type="region of interest" description="Disordered" evidence="1">
    <location>
        <begin position="700"/>
        <end position="951"/>
    </location>
</feature>
<protein>
    <recommendedName>
        <fullName evidence="4">SAP domain-containing protein</fullName>
    </recommendedName>
</protein>
<feature type="compositionally biased region" description="Polar residues" evidence="1">
    <location>
        <begin position="793"/>
        <end position="848"/>
    </location>
</feature>
<feature type="compositionally biased region" description="Low complexity" evidence="1">
    <location>
        <begin position="717"/>
        <end position="735"/>
    </location>
</feature>
<reference evidence="2" key="1">
    <citation type="submission" date="2019-07" db="EMBL/GenBank/DDBJ databases">
        <authorList>
            <person name="Palmer J.M."/>
        </authorList>
    </citation>
    <scope>NUCLEOTIDE SEQUENCE</scope>
    <source>
        <strain evidence="2">PC9</strain>
    </source>
</reference>
<feature type="region of interest" description="Disordered" evidence="1">
    <location>
        <begin position="561"/>
        <end position="617"/>
    </location>
</feature>
<feature type="region of interest" description="Disordered" evidence="1">
    <location>
        <begin position="81"/>
        <end position="144"/>
    </location>
</feature>
<feature type="region of interest" description="Disordered" evidence="1">
    <location>
        <begin position="371"/>
        <end position="416"/>
    </location>
</feature>
<dbReference type="RefSeq" id="XP_036635794.1">
    <property type="nucleotide sequence ID" value="XM_036769949.1"/>
</dbReference>
<feature type="compositionally biased region" description="Polar residues" evidence="1">
    <location>
        <begin position="917"/>
        <end position="928"/>
    </location>
</feature>
<feature type="compositionally biased region" description="Low complexity" evidence="1">
    <location>
        <begin position="874"/>
        <end position="888"/>
    </location>
</feature>
<feature type="compositionally biased region" description="Low complexity" evidence="1">
    <location>
        <begin position="700"/>
        <end position="709"/>
    </location>
</feature>
<dbReference type="Proteomes" id="UP000623687">
    <property type="component" value="Unassembled WGS sequence"/>
</dbReference>
<feature type="region of interest" description="Disordered" evidence="1">
    <location>
        <begin position="466"/>
        <end position="490"/>
    </location>
</feature>
<feature type="compositionally biased region" description="Polar residues" evidence="1">
    <location>
        <begin position="371"/>
        <end position="381"/>
    </location>
</feature>
<feature type="compositionally biased region" description="Basic and acidic residues" evidence="1">
    <location>
        <begin position="589"/>
        <end position="600"/>
    </location>
</feature>
<feature type="compositionally biased region" description="Acidic residues" evidence="1">
    <location>
        <begin position="573"/>
        <end position="588"/>
    </location>
</feature>
<name>A0A8H7A8A6_PLEOS</name>
<keyword evidence="3" id="KW-1185">Reference proteome</keyword>
<sequence>MSTTQILFNSPALHSLKRDQLVKLCKIHSIKASGKNTDLVEKLKQHALSLQQAEQEANVTGEANVDMDDIEVAVQARLDLSQEAEHTDNSNAPDRRQMPRPSEQWEVVMDSIDEEEEDSSQNTVSSKGTLRTIGGSGNTTLAGEFGTGGSKTSLMSSSLKAFATSLGLNRTKGGSAHSVANMSTSMSDTSFASIPSSVPSLPNTMKKLDDQGELIATSAPYSSLPQSNNPPQTDHLTFVPPSPFPGAFVDDSDPMAMTEDATPLPGHPLRPGRPAPSAPNVRMSLGLNTPARGAAPTTTIRLVSGSVPNVASLFNDPDSGDKTTTSWGDTTWAGGDTPKLKPFATSFDLVLGSPGPLYPPLPLDELVNAQAGRQASSSKPQSIDAVLGTPSKKAQNNAKSTLSPPPKAPFVFGSPLPQHRISNAQFQDAAKSVLDEMNQRLAGEGVQSVSTDVLKQLDPSRRVNLSDALKTSSLDTSPSRDRQAERAAVREKFNRAHEDAFSKMAGIDEPVGAGRKRKSNVLLEKRESAGVRKRSSVGVAVRQGGIGVNRASGARVISGGRKKAARVIPGGFDESDSASQDEDEEAEETERGGKRIKVQDEEAAAQEAEAEVARKEKERELVKRKLEKNKAARRSSMGVARQSMGRGRASLSRNAGMSSWYFRYLRSIYLSTIVPQPKPSRFGFLSSAKSLVQGMWKGKSSAKAPAAPSNTSIPVPAKSAPLSSTTKASTSKKPSIGPAAVAPTGSSVTGGSTKRVASGSSSSSNFLHPGGAEKSNTVKSNSSSRSRSPIPSFNTPSGSKASLGRTSTSGAVSSIGTRSGTRQNPTGTRSSTAGTTLNSVGTRTTSGISSLGTRTSRLSSTTVSTDAGSKNAKSMPSTSRLSSSSRLMAPTASSLAKTHSRGSTTGLDVVKEKDNSRPSQGIATTPSSKPGIFNKHLMSSPSGIPTPVRTTGTFTSFGGAAASIASSPVKEDHSDFAPKPIAPKPRSLIGRKPRISRSKVIAKLASKRDGPGPSGKVIRTSLDPRGGAGRTRSSLGAKAQREGLGGGLKSGKAEAVLMARKRARASEYARRKSLKGYSGDSDMKVDD</sequence>
<organism evidence="2 3">
    <name type="scientific">Pleurotus ostreatus</name>
    <name type="common">Oyster mushroom</name>
    <name type="synonym">White-rot fungus</name>
    <dbReference type="NCBI Taxonomy" id="5322"/>
    <lineage>
        <taxon>Eukaryota</taxon>
        <taxon>Fungi</taxon>
        <taxon>Dikarya</taxon>
        <taxon>Basidiomycota</taxon>
        <taxon>Agaricomycotina</taxon>
        <taxon>Agaricomycetes</taxon>
        <taxon>Agaricomycetidae</taxon>
        <taxon>Agaricales</taxon>
        <taxon>Pleurotineae</taxon>
        <taxon>Pleurotaceae</taxon>
        <taxon>Pleurotus</taxon>
    </lineage>
</organism>
<proteinExistence type="predicted"/>